<dbReference type="Gene3D" id="1.10.540.10">
    <property type="entry name" value="Acyl-CoA dehydrogenase/oxidase, N-terminal domain"/>
    <property type="match status" value="1"/>
</dbReference>
<dbReference type="SUPFAM" id="SSF56645">
    <property type="entry name" value="Acyl-CoA dehydrogenase NM domain-like"/>
    <property type="match status" value="1"/>
</dbReference>
<dbReference type="InterPro" id="IPR013786">
    <property type="entry name" value="AcylCoA_DH/ox_N"/>
</dbReference>
<dbReference type="AlphaFoldDB" id="A0A6J4SR48"/>
<comment type="cofactor">
    <cofactor evidence="1">
        <name>FAD</name>
        <dbReference type="ChEBI" id="CHEBI:57692"/>
    </cofactor>
</comment>
<dbReference type="EMBL" id="CADCVO010000378">
    <property type="protein sequence ID" value="CAA9503052.1"/>
    <property type="molecule type" value="Genomic_DNA"/>
</dbReference>
<proteinExistence type="inferred from homology"/>
<keyword evidence="3" id="KW-0285">Flavoprotein</keyword>
<evidence type="ECO:0000259" key="5">
    <source>
        <dbReference type="Pfam" id="PF02771"/>
    </source>
</evidence>
<dbReference type="GO" id="GO:0050660">
    <property type="term" value="F:flavin adenine dinucleotide binding"/>
    <property type="evidence" value="ECO:0007669"/>
    <property type="project" value="InterPro"/>
</dbReference>
<sequence>MGFDLSAEERDLQGRAREVARSAVAPRAAGIDRAEEYPWDVVRALAEAGFMGMTIPRELGGQGWSFLHAVLVVEEVAKVCAVSARIVVEANMGAISTVMAYGTEAQRRLAAGLVL</sequence>
<evidence type="ECO:0000256" key="1">
    <source>
        <dbReference type="ARBA" id="ARBA00001974"/>
    </source>
</evidence>
<comment type="similarity">
    <text evidence="2">Belongs to the acyl-CoA dehydrogenase family.</text>
</comment>
<protein>
    <recommendedName>
        <fullName evidence="5">Acyl-CoA dehydrogenase/oxidase N-terminal domain-containing protein</fullName>
    </recommendedName>
</protein>
<evidence type="ECO:0000256" key="4">
    <source>
        <dbReference type="ARBA" id="ARBA00022827"/>
    </source>
</evidence>
<dbReference type="GO" id="GO:0003995">
    <property type="term" value="F:acyl-CoA dehydrogenase activity"/>
    <property type="evidence" value="ECO:0007669"/>
    <property type="project" value="TreeGrafter"/>
</dbReference>
<keyword evidence="4" id="KW-0274">FAD</keyword>
<name>A0A6J4SR48_9ACTN</name>
<reference evidence="6" key="1">
    <citation type="submission" date="2020-02" db="EMBL/GenBank/DDBJ databases">
        <authorList>
            <person name="Meier V. D."/>
        </authorList>
    </citation>
    <scope>NUCLEOTIDE SEQUENCE</scope>
    <source>
        <strain evidence="6">AVDCRST_MAG13</strain>
    </source>
</reference>
<dbReference type="InterPro" id="IPR037069">
    <property type="entry name" value="AcylCoA_DH/ox_N_sf"/>
</dbReference>
<dbReference type="FunFam" id="1.10.540.10:FF:000026">
    <property type="entry name" value="Acyl-CoA dehydrogenase medium chain"/>
    <property type="match status" value="1"/>
</dbReference>
<dbReference type="PANTHER" id="PTHR43884:SF12">
    <property type="entry name" value="ISOVALERYL-COA DEHYDROGENASE, MITOCHONDRIAL-RELATED"/>
    <property type="match status" value="1"/>
</dbReference>
<feature type="domain" description="Acyl-CoA dehydrogenase/oxidase N-terminal" evidence="5">
    <location>
        <begin position="6"/>
        <end position="108"/>
    </location>
</feature>
<feature type="non-terminal residue" evidence="6">
    <location>
        <position position="115"/>
    </location>
</feature>
<dbReference type="InterPro" id="IPR009100">
    <property type="entry name" value="AcylCoA_DH/oxidase_NM_dom_sf"/>
</dbReference>
<evidence type="ECO:0000313" key="6">
    <source>
        <dbReference type="EMBL" id="CAA9503052.1"/>
    </source>
</evidence>
<accession>A0A6J4SR48</accession>
<dbReference type="Pfam" id="PF02771">
    <property type="entry name" value="Acyl-CoA_dh_N"/>
    <property type="match status" value="1"/>
</dbReference>
<evidence type="ECO:0000256" key="3">
    <source>
        <dbReference type="ARBA" id="ARBA00022630"/>
    </source>
</evidence>
<evidence type="ECO:0000256" key="2">
    <source>
        <dbReference type="ARBA" id="ARBA00009347"/>
    </source>
</evidence>
<gene>
    <name evidence="6" type="ORF">AVDCRST_MAG13-2375</name>
</gene>
<organism evidence="6">
    <name type="scientific">uncultured Solirubrobacteraceae bacterium</name>
    <dbReference type="NCBI Taxonomy" id="1162706"/>
    <lineage>
        <taxon>Bacteria</taxon>
        <taxon>Bacillati</taxon>
        <taxon>Actinomycetota</taxon>
        <taxon>Thermoleophilia</taxon>
        <taxon>Solirubrobacterales</taxon>
        <taxon>Solirubrobacteraceae</taxon>
        <taxon>environmental samples</taxon>
    </lineage>
</organism>
<dbReference type="PANTHER" id="PTHR43884">
    <property type="entry name" value="ACYL-COA DEHYDROGENASE"/>
    <property type="match status" value="1"/>
</dbReference>